<feature type="domain" description="ABC1 atypical kinase-like" evidence="2">
    <location>
        <begin position="125"/>
        <end position="373"/>
    </location>
</feature>
<dbReference type="AlphaFoldDB" id="T1YSR7"/>
<sequence length="522" mass="58573">MTFRFRRAFRYGAAAAGVVGLSTAAIVLPPKESIPTALLPSRVLFEGIGRVGRCAYTGGQIYCDYVFHVTQQDSQETWNEVHRRCAGRLVTLAETNGGLYVKAGQIFANMSHILPYQYCQVMAVLQDAVVKRPFSEVVAVLEKDLGCPLSEVFAYVDPTPLAAASLAQVHRGRLRVEDEEVAIKVQYIDIAQRFNGDMRTISFMFATASYFFPGYDFGQIITKLNDTVANELDFRLEGRNNDRAAADLKAAGFGDRVVCPKIFWDYGGKRVLVSKFVPNAVKISDRAGIRKMGLDVREVATLFYDAIAFQIFKTGFFHGDPHAGNILVRKLPDGAPQVVLLDFGLCAELNAAQRREISDIWTASVTHDTPTVTAIAHRYHCEDYDLFASCFLQHPYEYFANNKGRVTNSKELESMRTTVKERMSELNNIVAALPKEYALVLRSIMATKAINRELGDAANRPMRFLRYSLQTSHEDLPRIQLAMLMAKAWIEEKYSSLMLKFALWRHPELNEVFENAALQLSG</sequence>
<dbReference type="InterPro" id="IPR011009">
    <property type="entry name" value="Kinase-like_dom_sf"/>
</dbReference>
<dbReference type="PANTHER" id="PTHR43173:SF28">
    <property type="entry name" value="AARF DOMAIN CONTAINING KINASE 5"/>
    <property type="match status" value="1"/>
</dbReference>
<dbReference type="CDD" id="cd13969">
    <property type="entry name" value="ADCK1-like"/>
    <property type="match status" value="1"/>
</dbReference>
<keyword evidence="3" id="KW-0830">Ubiquinone</keyword>
<dbReference type="EMBL" id="KF160200">
    <property type="protein sequence ID" value="AGU67990.1"/>
    <property type="molecule type" value="Genomic_DNA"/>
</dbReference>
<dbReference type="InterPro" id="IPR051130">
    <property type="entry name" value="Mito_struct-func_regulator"/>
</dbReference>
<reference evidence="3" key="1">
    <citation type="journal article" date="2013" name="PLoS ONE">
        <title>Biosynthesis of vitamins and cofactors in bacterium-harbouring trypanosomatids depends on the symbiotic association as revealed by genomic analyses.</title>
        <authorList>
            <person name="Klein C.C."/>
            <person name="Alves J.M."/>
            <person name="Serrano M.G."/>
            <person name="Buck G.A."/>
            <person name="Vasconcelos A.T."/>
            <person name="Sagot M.F."/>
            <person name="Teixeira M.M."/>
            <person name="Camargo E.P."/>
            <person name="Motta M.C."/>
        </authorList>
    </citation>
    <scope>NUCLEOTIDE SEQUENCE</scope>
    <source>
        <strain evidence="3">TCC037E</strain>
    </source>
</reference>
<dbReference type="SUPFAM" id="SSF56112">
    <property type="entry name" value="Protein kinase-like (PK-like)"/>
    <property type="match status" value="1"/>
</dbReference>
<dbReference type="Pfam" id="PF03109">
    <property type="entry name" value="ABC1"/>
    <property type="match status" value="1"/>
</dbReference>
<evidence type="ECO:0000313" key="3">
    <source>
        <dbReference type="EMBL" id="AGU67990.1"/>
    </source>
</evidence>
<accession>T1YSR7</accession>
<comment type="similarity">
    <text evidence="1">Belongs to the protein kinase superfamily. ADCK protein kinase family.</text>
</comment>
<proteinExistence type="inferred from homology"/>
<organism evidence="3">
    <name type="scientific">Crithidia acanthocephali</name>
    <dbReference type="NCBI Taxonomy" id="59798"/>
    <lineage>
        <taxon>Eukaryota</taxon>
        <taxon>Discoba</taxon>
        <taxon>Euglenozoa</taxon>
        <taxon>Kinetoplastea</taxon>
        <taxon>Metakinetoplastina</taxon>
        <taxon>Trypanosomatida</taxon>
        <taxon>Trypanosomatidae</taxon>
        <taxon>Leishmaniinae</taxon>
        <taxon>Crithidia</taxon>
    </lineage>
</organism>
<evidence type="ECO:0000259" key="2">
    <source>
        <dbReference type="Pfam" id="PF03109"/>
    </source>
</evidence>
<evidence type="ECO:0000256" key="1">
    <source>
        <dbReference type="ARBA" id="ARBA00009670"/>
    </source>
</evidence>
<dbReference type="InterPro" id="IPR004147">
    <property type="entry name" value="ABC1_dom"/>
</dbReference>
<dbReference type="InterPro" id="IPR045307">
    <property type="entry name" value="ADCK1_dom"/>
</dbReference>
<protein>
    <submittedName>
        <fullName evidence="3">Ubiquinone biosynthesis protein</fullName>
    </submittedName>
</protein>
<dbReference type="PANTHER" id="PTHR43173">
    <property type="entry name" value="ABC1 FAMILY PROTEIN"/>
    <property type="match status" value="1"/>
</dbReference>
<name>T1YSR7_9TRYP</name>